<proteinExistence type="predicted"/>
<gene>
    <name evidence="2" type="ORF">CGOC_LOCUS11713</name>
</gene>
<protein>
    <recommendedName>
        <fullName evidence="1">PTHB1 N-terminal domain-containing protein</fullName>
    </recommendedName>
</protein>
<evidence type="ECO:0000313" key="2">
    <source>
        <dbReference type="EMBL" id="VDN31084.1"/>
    </source>
</evidence>
<feature type="domain" description="PTHB1 N-terminal" evidence="1">
    <location>
        <begin position="1"/>
        <end position="149"/>
    </location>
</feature>
<evidence type="ECO:0000259" key="1">
    <source>
        <dbReference type="Pfam" id="PF14727"/>
    </source>
</evidence>
<organism evidence="2 3">
    <name type="scientific">Cylicostephanus goldi</name>
    <name type="common">Nematode worm</name>
    <dbReference type="NCBI Taxonomy" id="71465"/>
    <lineage>
        <taxon>Eukaryota</taxon>
        <taxon>Metazoa</taxon>
        <taxon>Ecdysozoa</taxon>
        <taxon>Nematoda</taxon>
        <taxon>Chromadorea</taxon>
        <taxon>Rhabditida</taxon>
        <taxon>Rhabditina</taxon>
        <taxon>Rhabditomorpha</taxon>
        <taxon>Strongyloidea</taxon>
        <taxon>Strongylidae</taxon>
        <taxon>Cylicostephanus</taxon>
    </lineage>
</organism>
<reference evidence="2 3" key="1">
    <citation type="submission" date="2018-11" db="EMBL/GenBank/DDBJ databases">
        <authorList>
            <consortium name="Pathogen Informatics"/>
        </authorList>
    </citation>
    <scope>NUCLEOTIDE SEQUENCE [LARGE SCALE GENOMIC DNA]</scope>
</reference>
<dbReference type="InterPro" id="IPR028073">
    <property type="entry name" value="PHTB1_N_dom"/>
</dbReference>
<dbReference type="InterPro" id="IPR026511">
    <property type="entry name" value="PTHB1"/>
</dbReference>
<name>A0A3P7MN86_CYLGO</name>
<dbReference type="PANTHER" id="PTHR20991">
    <property type="entry name" value="PARATHYROID HORMONE-RESPONSIVE B1 GENE"/>
    <property type="match status" value="1"/>
</dbReference>
<dbReference type="EMBL" id="UYRV01118297">
    <property type="protein sequence ID" value="VDN31084.1"/>
    <property type="molecule type" value="Genomic_DNA"/>
</dbReference>
<dbReference type="Proteomes" id="UP000271889">
    <property type="component" value="Unassembled WGS sequence"/>
</dbReference>
<dbReference type="AlphaFoldDB" id="A0A3P7MN86"/>
<accession>A0A3P7MN86</accession>
<dbReference type="GO" id="GO:0060271">
    <property type="term" value="P:cilium assembly"/>
    <property type="evidence" value="ECO:0007669"/>
    <property type="project" value="TreeGrafter"/>
</dbReference>
<dbReference type="Pfam" id="PF14727">
    <property type="entry name" value="PHTB1_N"/>
    <property type="match status" value="1"/>
</dbReference>
<dbReference type="GO" id="GO:0016020">
    <property type="term" value="C:membrane"/>
    <property type="evidence" value="ECO:0007669"/>
    <property type="project" value="TreeGrafter"/>
</dbReference>
<dbReference type="PANTHER" id="PTHR20991:SF0">
    <property type="entry name" value="PROTEIN PTHB1"/>
    <property type="match status" value="1"/>
</dbReference>
<sequence length="151" mass="16537">MSLFRISEWYTNLYPAASCIAVGNLVENRDQLIIGGEDGLLIVLDPGGAEKDPVMLEQQTGKPIIDILIGEFLPSIGPILAVLSPRALSYFRLSYDAADASRTKLEAMFTHEIAEHAYNMCTIPSPTTLQILIQSVGCVLTLYQGEYLTIC</sequence>
<evidence type="ECO:0000313" key="3">
    <source>
        <dbReference type="Proteomes" id="UP000271889"/>
    </source>
</evidence>
<keyword evidence="3" id="KW-1185">Reference proteome</keyword>
<dbReference type="GO" id="GO:0034464">
    <property type="term" value="C:BBSome"/>
    <property type="evidence" value="ECO:0007669"/>
    <property type="project" value="InterPro"/>
</dbReference>
<dbReference type="OrthoDB" id="10262646at2759"/>